<evidence type="ECO:0000259" key="1">
    <source>
        <dbReference type="Pfam" id="PF01935"/>
    </source>
</evidence>
<dbReference type="CDD" id="cd01127">
    <property type="entry name" value="TrwB_TraG_TraD_VirD4"/>
    <property type="match status" value="2"/>
</dbReference>
<accession>A0ABX0C0B8</accession>
<dbReference type="PANTHER" id="PTHR30121">
    <property type="entry name" value="UNCHARACTERIZED PROTEIN YJGR-RELATED"/>
    <property type="match status" value="1"/>
</dbReference>
<dbReference type="PANTHER" id="PTHR30121:SF6">
    <property type="entry name" value="SLR6007 PROTEIN"/>
    <property type="match status" value="1"/>
</dbReference>
<gene>
    <name evidence="3" type="ORF">G3I59_31215</name>
</gene>
<organism evidence="3 4">
    <name type="scientific">Amycolatopsis rubida</name>
    <dbReference type="NCBI Taxonomy" id="112413"/>
    <lineage>
        <taxon>Bacteria</taxon>
        <taxon>Bacillati</taxon>
        <taxon>Actinomycetota</taxon>
        <taxon>Actinomycetes</taxon>
        <taxon>Pseudonocardiales</taxon>
        <taxon>Pseudonocardiaceae</taxon>
        <taxon>Amycolatopsis</taxon>
    </lineage>
</organism>
<name>A0ABX0C0B8_9PSEU</name>
<dbReference type="InterPro" id="IPR027417">
    <property type="entry name" value="P-loop_NTPase"/>
</dbReference>
<dbReference type="Pfam" id="PF01935">
    <property type="entry name" value="DUF87"/>
    <property type="match status" value="1"/>
</dbReference>
<dbReference type="Pfam" id="PF10412">
    <property type="entry name" value="TrwB_AAD_bind"/>
    <property type="match status" value="1"/>
</dbReference>
<feature type="domain" description="Type IV secretion system coupling protein TraD DNA-binding" evidence="2">
    <location>
        <begin position="573"/>
        <end position="661"/>
    </location>
</feature>
<dbReference type="SUPFAM" id="SSF52540">
    <property type="entry name" value="P-loop containing nucleoside triphosphate hydrolases"/>
    <property type="match status" value="1"/>
</dbReference>
<proteinExistence type="predicted"/>
<evidence type="ECO:0000313" key="3">
    <source>
        <dbReference type="EMBL" id="NEC59937.1"/>
    </source>
</evidence>
<dbReference type="InterPro" id="IPR002789">
    <property type="entry name" value="HerA_central"/>
</dbReference>
<dbReference type="Proteomes" id="UP000470404">
    <property type="component" value="Unassembled WGS sequence"/>
</dbReference>
<evidence type="ECO:0000259" key="2">
    <source>
        <dbReference type="Pfam" id="PF10412"/>
    </source>
</evidence>
<dbReference type="InterPro" id="IPR019476">
    <property type="entry name" value="T4SS_TraD_DNA-bd"/>
</dbReference>
<protein>
    <submittedName>
        <fullName evidence="3">Type IV secretory system conjugative DNA transfer family protein</fullName>
    </submittedName>
</protein>
<dbReference type="EMBL" id="JAAGNC010000160">
    <property type="protein sequence ID" value="NEC59937.1"/>
    <property type="molecule type" value="Genomic_DNA"/>
</dbReference>
<keyword evidence="4" id="KW-1185">Reference proteome</keyword>
<dbReference type="Gene3D" id="3.40.50.300">
    <property type="entry name" value="P-loop containing nucleotide triphosphate hydrolases"/>
    <property type="match status" value="2"/>
</dbReference>
<feature type="domain" description="Helicase HerA central" evidence="1">
    <location>
        <begin position="340"/>
        <end position="532"/>
    </location>
</feature>
<comment type="caution">
    <text evidence="3">The sequence shown here is derived from an EMBL/GenBank/DDBJ whole genome shotgun (WGS) entry which is preliminary data.</text>
</comment>
<reference evidence="3 4" key="1">
    <citation type="submission" date="2020-01" db="EMBL/GenBank/DDBJ databases">
        <title>Insect and environment-associated Actinomycetes.</title>
        <authorList>
            <person name="Currrie C."/>
            <person name="Chevrette M."/>
            <person name="Carlson C."/>
            <person name="Stubbendieck R."/>
            <person name="Wendt-Pienkowski E."/>
        </authorList>
    </citation>
    <scope>NUCLEOTIDE SEQUENCE [LARGE SCALE GENOMIC DNA]</scope>
    <source>
        <strain evidence="3 4">SID8386</strain>
    </source>
</reference>
<evidence type="ECO:0000313" key="4">
    <source>
        <dbReference type="Proteomes" id="UP000470404"/>
    </source>
</evidence>
<dbReference type="RefSeq" id="WP_095213346.1">
    <property type="nucleotide sequence ID" value="NZ_JAAGNC010000160.1"/>
</dbReference>
<sequence>MNAALVIIGGGLVLLWLILAARWLDSRVWRRGLKALRLQLPGNTTTADVAQWLARVQVMTESPRWYLLSNTPIALEVTGNQGAVTHIVLMPTRLQRPVLASLRAALPNVRTEEVPNYLKDRPQLHMAAEATLTGETRPLDVSRARETSQHLLSSFQPLAKGEQVVMQWIFSGSTRTVPRQTKPDMSMPWWLDTETLTTADDLREQRNKFKSPLLAASLRVGVQAASRGRALQLFHRVWTPLGGMDAPGVRLLKRWYVSRTSAISRLRDIQPPLTRWPLTLNVQEASGLVGMAAEGLRLPGLPAGIARTLPTPPTVARRGLVIGESNYVGDRRPVGLLRSDRLRHLWVLGPTGSGKSTLMLNLIKQDMENGDGIIVIDARGDLVHDVIDNVPENRRDDVIVIDPANTDTVVGFNPLSLGYDERSRELSAEHILSILHSVYQSSWGVRTADILRASLLTLAHTHAADGSRLTLIELPELLTNDQFRGFITRQPLPPALSSFWRWYGNLSNTERANIISPVLNKLRNFTLSTPLRLTLGQSEGIDIADAFTKKRIILVSLKKGLLGAETTALVGSLVMASVWQATLSRADTPREKRRPTWLYADEFQEIMRLPLDLADMLAQARGLGLGLILAHQYLGQLPPDLKGAVLGTTRSQIVFQVEHEDAKALAPRFAPLHADDLQGLGVHEIAFRPSVYGATLAPITAVTLPPPESLGSTADVLKRSQETYAVSAADIDAGQAARIAVPTTRTNKRAKGGTS</sequence>
<dbReference type="InterPro" id="IPR051162">
    <property type="entry name" value="T4SS_component"/>
</dbReference>